<reference evidence="2 4" key="1">
    <citation type="journal article" date="2015" name="Genome Announc.">
        <title>Draft Genome of the Euendolithic (true boring) Cyanobacterium Mastigocoleus testarum strain BC008.</title>
        <authorList>
            <person name="Guida B.S."/>
            <person name="Garcia-Pichel F."/>
        </authorList>
    </citation>
    <scope>NUCLEOTIDE SEQUENCE [LARGE SCALE GENOMIC DNA]</scope>
    <source>
        <strain evidence="2 4">BC008</strain>
    </source>
</reference>
<dbReference type="EMBL" id="LMTZ01000108">
    <property type="protein sequence ID" value="KST65382.1"/>
    <property type="molecule type" value="Genomic_DNA"/>
</dbReference>
<dbReference type="Gene3D" id="3.30.420.40">
    <property type="match status" value="2"/>
</dbReference>
<dbReference type="Proteomes" id="UP000053372">
    <property type="component" value="Unassembled WGS sequence"/>
</dbReference>
<accession>A0A0V7ZM52</accession>
<dbReference type="PANTHER" id="PTHR18964:SF149">
    <property type="entry name" value="BIFUNCTIONAL UDP-N-ACETYLGLUCOSAMINE 2-EPIMERASE_N-ACETYLMANNOSAMINE KINASE"/>
    <property type="match status" value="1"/>
</dbReference>
<dbReference type="AlphaFoldDB" id="A0A0V7ZM52"/>
<evidence type="ECO:0000313" key="2">
    <source>
        <dbReference type="EMBL" id="KST65382.1"/>
    </source>
</evidence>
<evidence type="ECO:0000313" key="3">
    <source>
        <dbReference type="EMBL" id="KST70446.1"/>
    </source>
</evidence>
<gene>
    <name evidence="2" type="ORF">BC008_21535</name>
    <name evidence="3" type="ORF">BC008_45490</name>
</gene>
<dbReference type="EMBL" id="LMTZ01000001">
    <property type="protein sequence ID" value="KST70446.1"/>
    <property type="molecule type" value="Genomic_DNA"/>
</dbReference>
<dbReference type="SUPFAM" id="SSF53067">
    <property type="entry name" value="Actin-like ATPase domain"/>
    <property type="match status" value="1"/>
</dbReference>
<comment type="caution">
    <text evidence="2">The sequence shown here is derived from an EMBL/GenBank/DDBJ whole genome shotgun (WGS) entry which is preliminary data.</text>
</comment>
<dbReference type="InterPro" id="IPR000600">
    <property type="entry name" value="ROK"/>
</dbReference>
<sequence>MSVKPIFHIKVKNILALDFGGTKLAAGLVSYASKEWLNYKRRLSPTNADANTDLTIMYELIDSVLEGQKPDVIGVSFGGPVDANTGTVRLSHHVKGWENIALKQLLEDKFGVNANVDNDANVAALGEYRFGAGQGHNSLFYITVSTGVGGGWILNGQPWRGFEGMAGEIGHAIVDPDGPLCLCGKRGCVERLASGPYMAQDVKEILRKEPKKAEILRNLVENNLDLITGKIISEAANRGDKLAQEFLFRSAWALGVAIGNVANVINPQLFVLGGGVTKAGNYFWEVLQKTARETALPEINFEVLPTNLGDDAPLWGAVELAQMGIGN</sequence>
<dbReference type="PANTHER" id="PTHR18964">
    <property type="entry name" value="ROK (REPRESSOR, ORF, KINASE) FAMILY"/>
    <property type="match status" value="1"/>
</dbReference>
<evidence type="ECO:0000313" key="4">
    <source>
        <dbReference type="Proteomes" id="UP000053372"/>
    </source>
</evidence>
<comment type="similarity">
    <text evidence="1">Belongs to the ROK (NagC/XylR) family.</text>
</comment>
<proteinExistence type="inferred from homology"/>
<name>A0A0V7ZM52_9CYAN</name>
<dbReference type="InterPro" id="IPR043129">
    <property type="entry name" value="ATPase_NBD"/>
</dbReference>
<evidence type="ECO:0000256" key="1">
    <source>
        <dbReference type="ARBA" id="ARBA00006479"/>
    </source>
</evidence>
<dbReference type="Pfam" id="PF00480">
    <property type="entry name" value="ROK"/>
    <property type="match status" value="1"/>
</dbReference>
<keyword evidence="4" id="KW-1185">Reference proteome</keyword>
<protein>
    <submittedName>
        <fullName evidence="2">ROK family transcriptional regulator</fullName>
    </submittedName>
</protein>
<organism evidence="2 4">
    <name type="scientific">Mastigocoleus testarum BC008</name>
    <dbReference type="NCBI Taxonomy" id="371196"/>
    <lineage>
        <taxon>Bacteria</taxon>
        <taxon>Bacillati</taxon>
        <taxon>Cyanobacteriota</taxon>
        <taxon>Cyanophyceae</taxon>
        <taxon>Nostocales</taxon>
        <taxon>Hapalosiphonaceae</taxon>
        <taxon>Mastigocoleus</taxon>
    </lineage>
</organism>